<comment type="caution">
    <text evidence="3">The sequence shown here is derived from an EMBL/GenBank/DDBJ whole genome shotgun (WGS) entry which is preliminary data.</text>
</comment>
<organism evidence="3 4">
    <name type="scientific">Phascolomyces articulosus</name>
    <dbReference type="NCBI Taxonomy" id="60185"/>
    <lineage>
        <taxon>Eukaryota</taxon>
        <taxon>Fungi</taxon>
        <taxon>Fungi incertae sedis</taxon>
        <taxon>Mucoromycota</taxon>
        <taxon>Mucoromycotina</taxon>
        <taxon>Mucoromycetes</taxon>
        <taxon>Mucorales</taxon>
        <taxon>Lichtheimiaceae</taxon>
        <taxon>Phascolomyces</taxon>
    </lineage>
</organism>
<dbReference type="Pfam" id="PF12937">
    <property type="entry name" value="F-box-like"/>
    <property type="match status" value="1"/>
</dbReference>
<name>A0AAD5PEZ9_9FUNG</name>
<dbReference type="Gene3D" id="3.80.10.10">
    <property type="entry name" value="Ribonuclease Inhibitor"/>
    <property type="match status" value="1"/>
</dbReference>
<keyword evidence="4" id="KW-1185">Reference proteome</keyword>
<sequence length="533" mass="62632">MNPTKKKDTMKNNWNIQDNIEIGMTQFYEGQIQDAYTCFTTALNLDPNNETALTFRAKAALQLYDHRRNTALEDIELALKINPFKGQLYLLENQILLAHHDKYQEAIKRLQKSQFKIFHNDPDIRHIRKLVKELKQKQMNYVVQMPPEVIHTIFTLLPLRSRVQCLAVSCQWRNTLSRIPDLWRDLDYSQQQEEVVIGNDDMMMMNSHRSTVTTPHYWEASIAASLDRFMQWLDIRKLTVPLTMNIVEKLIKRRPELVEVSFLGGMVTIDPLVLQLVMREIGSTWRKVEFDSAIKPFIFYHAASMYCPELTELTIHQGHLHHNMPNSVAQLLRPIPTLTTLCLCHCNFSTMFTIISQICPELTDLTMESSDQLMYMTMDFYNMLRKASKLKRLTLRDRFPKHARDLIEVIRVKSFEWLDINNFPLTREGILGLVEVMQSGILKCYSRTFCMDRPEARKTLKQLIDQKQPVHPPHHERDQQHYQGAMNFMELLRSTGREIPDEEEDEEGFHDQMNLALDDLAEEFYYAQYGGVW</sequence>
<feature type="repeat" description="TPR" evidence="1">
    <location>
        <begin position="16"/>
        <end position="49"/>
    </location>
</feature>
<gene>
    <name evidence="3" type="ORF">BDA99DRAFT_508081</name>
</gene>
<dbReference type="PANTHER" id="PTHR31639:SF285">
    <property type="entry name" value="OS01G0730200 PROTEIN"/>
    <property type="match status" value="1"/>
</dbReference>
<reference evidence="3" key="1">
    <citation type="journal article" date="2022" name="IScience">
        <title>Evolution of zygomycete secretomes and the origins of terrestrial fungal ecologies.</title>
        <authorList>
            <person name="Chang Y."/>
            <person name="Wang Y."/>
            <person name="Mondo S."/>
            <person name="Ahrendt S."/>
            <person name="Andreopoulos W."/>
            <person name="Barry K."/>
            <person name="Beard J."/>
            <person name="Benny G.L."/>
            <person name="Blankenship S."/>
            <person name="Bonito G."/>
            <person name="Cuomo C."/>
            <person name="Desiro A."/>
            <person name="Gervers K.A."/>
            <person name="Hundley H."/>
            <person name="Kuo A."/>
            <person name="LaButti K."/>
            <person name="Lang B.F."/>
            <person name="Lipzen A."/>
            <person name="O'Donnell K."/>
            <person name="Pangilinan J."/>
            <person name="Reynolds N."/>
            <person name="Sandor L."/>
            <person name="Smith M.E."/>
            <person name="Tsang A."/>
            <person name="Grigoriev I.V."/>
            <person name="Stajich J.E."/>
            <person name="Spatafora J.W."/>
        </authorList>
    </citation>
    <scope>NUCLEOTIDE SEQUENCE</scope>
    <source>
        <strain evidence="3">RSA 2281</strain>
    </source>
</reference>
<dbReference type="InterPro" id="IPR032675">
    <property type="entry name" value="LRR_dom_sf"/>
</dbReference>
<dbReference type="InterPro" id="IPR001810">
    <property type="entry name" value="F-box_dom"/>
</dbReference>
<protein>
    <recommendedName>
        <fullName evidence="2">F-box domain-containing protein</fullName>
    </recommendedName>
</protein>
<dbReference type="SUPFAM" id="SSF52047">
    <property type="entry name" value="RNI-like"/>
    <property type="match status" value="1"/>
</dbReference>
<evidence type="ECO:0000313" key="4">
    <source>
        <dbReference type="Proteomes" id="UP001209540"/>
    </source>
</evidence>
<dbReference type="SMART" id="SM00256">
    <property type="entry name" value="FBOX"/>
    <property type="match status" value="1"/>
</dbReference>
<dbReference type="PROSITE" id="PS50005">
    <property type="entry name" value="TPR"/>
    <property type="match status" value="1"/>
</dbReference>
<evidence type="ECO:0000259" key="2">
    <source>
        <dbReference type="PROSITE" id="PS50181"/>
    </source>
</evidence>
<accession>A0AAD5PEZ9</accession>
<feature type="domain" description="F-box" evidence="2">
    <location>
        <begin position="139"/>
        <end position="186"/>
    </location>
</feature>
<dbReference type="InterPro" id="IPR019734">
    <property type="entry name" value="TPR_rpt"/>
</dbReference>
<dbReference type="PANTHER" id="PTHR31639">
    <property type="entry name" value="F-BOX PROTEIN-LIKE"/>
    <property type="match status" value="1"/>
</dbReference>
<dbReference type="Proteomes" id="UP001209540">
    <property type="component" value="Unassembled WGS sequence"/>
</dbReference>
<dbReference type="SUPFAM" id="SSF81383">
    <property type="entry name" value="F-box domain"/>
    <property type="match status" value="1"/>
</dbReference>
<evidence type="ECO:0000256" key="1">
    <source>
        <dbReference type="PROSITE-ProRule" id="PRU00339"/>
    </source>
</evidence>
<dbReference type="CDD" id="cd09917">
    <property type="entry name" value="F-box_SF"/>
    <property type="match status" value="1"/>
</dbReference>
<dbReference type="PROSITE" id="PS50181">
    <property type="entry name" value="FBOX"/>
    <property type="match status" value="1"/>
</dbReference>
<dbReference type="SUPFAM" id="SSF48452">
    <property type="entry name" value="TPR-like"/>
    <property type="match status" value="1"/>
</dbReference>
<dbReference type="InterPro" id="IPR011990">
    <property type="entry name" value="TPR-like_helical_dom_sf"/>
</dbReference>
<evidence type="ECO:0000313" key="3">
    <source>
        <dbReference type="EMBL" id="KAI9265225.1"/>
    </source>
</evidence>
<keyword evidence="1" id="KW-0802">TPR repeat</keyword>
<dbReference type="Gene3D" id="1.25.40.10">
    <property type="entry name" value="Tetratricopeptide repeat domain"/>
    <property type="match status" value="1"/>
</dbReference>
<dbReference type="AlphaFoldDB" id="A0AAD5PEZ9"/>
<reference evidence="3" key="2">
    <citation type="submission" date="2023-02" db="EMBL/GenBank/DDBJ databases">
        <authorList>
            <consortium name="DOE Joint Genome Institute"/>
            <person name="Mondo S.J."/>
            <person name="Chang Y."/>
            <person name="Wang Y."/>
            <person name="Ahrendt S."/>
            <person name="Andreopoulos W."/>
            <person name="Barry K."/>
            <person name="Beard J."/>
            <person name="Benny G.L."/>
            <person name="Blankenship S."/>
            <person name="Bonito G."/>
            <person name="Cuomo C."/>
            <person name="Desiro A."/>
            <person name="Gervers K.A."/>
            <person name="Hundley H."/>
            <person name="Kuo A."/>
            <person name="LaButti K."/>
            <person name="Lang B.F."/>
            <person name="Lipzen A."/>
            <person name="O'Donnell K."/>
            <person name="Pangilinan J."/>
            <person name="Reynolds N."/>
            <person name="Sandor L."/>
            <person name="Smith M.W."/>
            <person name="Tsang A."/>
            <person name="Grigoriev I.V."/>
            <person name="Stajich J.E."/>
            <person name="Spatafora J.W."/>
        </authorList>
    </citation>
    <scope>NUCLEOTIDE SEQUENCE</scope>
    <source>
        <strain evidence="3">RSA 2281</strain>
    </source>
</reference>
<dbReference type="SMART" id="SM00028">
    <property type="entry name" value="TPR"/>
    <property type="match status" value="2"/>
</dbReference>
<dbReference type="EMBL" id="JAIXMP010000011">
    <property type="protein sequence ID" value="KAI9265225.1"/>
    <property type="molecule type" value="Genomic_DNA"/>
</dbReference>
<proteinExistence type="predicted"/>
<dbReference type="Gene3D" id="1.20.1280.50">
    <property type="match status" value="1"/>
</dbReference>
<dbReference type="InterPro" id="IPR036047">
    <property type="entry name" value="F-box-like_dom_sf"/>
</dbReference>